<dbReference type="InterPro" id="IPR004466">
    <property type="entry name" value="RNase_M5"/>
</dbReference>
<comment type="catalytic activity">
    <reaction evidence="11">
        <text>Endonucleolytic cleavage of RNA, removing 21 and 42 nucleotides, respectively, from the 5'- and 3'-termini of a 5S-rRNA precursor.</text>
        <dbReference type="EC" id="3.1.26.8"/>
    </reaction>
</comment>
<dbReference type="SMART" id="SM00493">
    <property type="entry name" value="TOPRIM"/>
    <property type="match status" value="1"/>
</dbReference>
<evidence type="ECO:0000313" key="15">
    <source>
        <dbReference type="Proteomes" id="UP000019243"/>
    </source>
</evidence>
<sequence length="187" mass="20464">MKIKEVIVVEGKDDTRAIHRAVEADTIETNGSEIAPGTLERIKKAQAVRGVIVFTDPDFPGNKIRQTIEAYVPGCKHAFIERNDARSKRVGASLGVEHASVAVIKEALEHVYTSDPDAFKSEITQAELMALGYLGGTGSKQKRALLGDALKIGYTNGKQLLNRLRMFQITREQFEAAQAAIEKGSKK</sequence>
<proteinExistence type="inferred from homology"/>
<comment type="similarity">
    <text evidence="11">Belongs to the ribonuclease M5 family.</text>
</comment>
<keyword evidence="9" id="KW-0460">Magnesium</keyword>
<evidence type="ECO:0000256" key="11">
    <source>
        <dbReference type="HAMAP-Rule" id="MF_01469"/>
    </source>
</evidence>
<dbReference type="NCBIfam" id="TIGR00334">
    <property type="entry name" value="5S_RNA_mat_M5"/>
    <property type="match status" value="1"/>
</dbReference>
<dbReference type="InterPro" id="IPR034141">
    <property type="entry name" value="TOPRIM_RNase_M5-like"/>
</dbReference>
<dbReference type="GO" id="GO:0005737">
    <property type="term" value="C:cytoplasm"/>
    <property type="evidence" value="ECO:0007669"/>
    <property type="project" value="UniProtKB-SubCell"/>
</dbReference>
<evidence type="ECO:0000256" key="6">
    <source>
        <dbReference type="ARBA" id="ARBA00022730"/>
    </source>
</evidence>
<dbReference type="HAMAP" id="MF_01469">
    <property type="entry name" value="RNase_M5"/>
    <property type="match status" value="1"/>
</dbReference>
<keyword evidence="15" id="KW-1185">Reference proteome</keyword>
<dbReference type="AlphaFoldDB" id="W7C9B5"/>
<dbReference type="STRING" id="1265861.BCAMP_11160"/>
<evidence type="ECO:0000256" key="4">
    <source>
        <dbReference type="ARBA" id="ARBA00022722"/>
    </source>
</evidence>
<keyword evidence="2 11" id="KW-0690">Ribosome biogenesis</keyword>
<keyword evidence="4 11" id="KW-0540">Nuclease</keyword>
<protein>
    <recommendedName>
        <fullName evidence="11 12">Ribonuclease M5</fullName>
        <ecNumber evidence="11 12">3.1.26.8</ecNumber>
    </recommendedName>
    <alternativeName>
        <fullName evidence="11">RNase M5</fullName>
    </alternativeName>
    <alternativeName>
        <fullName evidence="11">Ribosomal RNA terminal maturase M5</fullName>
    </alternativeName>
</protein>
<keyword evidence="6 11" id="KW-0699">rRNA-binding</keyword>
<reference evidence="14 15" key="1">
    <citation type="submission" date="2012-12" db="EMBL/GenBank/DDBJ databases">
        <title>Novel taxa of Listeriaceae from agricultural environments in the United States.</title>
        <authorList>
            <person name="den Bakker H.C."/>
            <person name="Allred A."/>
            <person name="Warchocki S."/>
            <person name="Wright E.M."/>
            <person name="Burrell A."/>
            <person name="Nightingale K.K."/>
            <person name="Kephart D."/>
            <person name="Wiedmann M."/>
        </authorList>
    </citation>
    <scope>NUCLEOTIDE SEQUENCE [LARGE SCALE GENOMIC DNA]</scope>
    <source>
        <strain evidence="14 15">FSL F6-1037</strain>
    </source>
</reference>
<evidence type="ECO:0000256" key="1">
    <source>
        <dbReference type="ARBA" id="ARBA00022490"/>
    </source>
</evidence>
<keyword evidence="5" id="KW-0479">Metal-binding</keyword>
<dbReference type="SUPFAM" id="SSF110455">
    <property type="entry name" value="Toprim domain"/>
    <property type="match status" value="1"/>
</dbReference>
<dbReference type="EMBL" id="AODH01000049">
    <property type="protein sequence ID" value="EUJ36054.1"/>
    <property type="molecule type" value="Genomic_DNA"/>
</dbReference>
<dbReference type="FunFam" id="3.40.1360.10:FF:000006">
    <property type="entry name" value="Ribonuclease M5"/>
    <property type="match status" value="1"/>
</dbReference>
<evidence type="ECO:0000256" key="12">
    <source>
        <dbReference type="NCBIfam" id="TIGR00334"/>
    </source>
</evidence>
<dbReference type="Pfam" id="PF01751">
    <property type="entry name" value="Toprim"/>
    <property type="match status" value="1"/>
</dbReference>
<dbReference type="PROSITE" id="PS50880">
    <property type="entry name" value="TOPRIM"/>
    <property type="match status" value="1"/>
</dbReference>
<comment type="caution">
    <text evidence="14">The sequence shown here is derived from an EMBL/GenBank/DDBJ whole genome shotgun (WGS) entry which is preliminary data.</text>
</comment>
<dbReference type="Proteomes" id="UP000019243">
    <property type="component" value="Unassembled WGS sequence"/>
</dbReference>
<dbReference type="CDD" id="cd01027">
    <property type="entry name" value="TOPRIM_RNase_M5_like"/>
    <property type="match status" value="1"/>
</dbReference>
<evidence type="ECO:0000259" key="13">
    <source>
        <dbReference type="PROSITE" id="PS50880"/>
    </source>
</evidence>
<feature type="domain" description="Toprim" evidence="13">
    <location>
        <begin position="4"/>
        <end position="90"/>
    </location>
</feature>
<keyword evidence="1 11" id="KW-0963">Cytoplasm</keyword>
<evidence type="ECO:0000256" key="10">
    <source>
        <dbReference type="ARBA" id="ARBA00022884"/>
    </source>
</evidence>
<organism evidence="14 15">
    <name type="scientific">Brochothrix campestris FSL F6-1037</name>
    <dbReference type="NCBI Taxonomy" id="1265861"/>
    <lineage>
        <taxon>Bacteria</taxon>
        <taxon>Bacillati</taxon>
        <taxon>Bacillota</taxon>
        <taxon>Bacilli</taxon>
        <taxon>Bacillales</taxon>
        <taxon>Listeriaceae</taxon>
        <taxon>Brochothrix</taxon>
    </lineage>
</organism>
<evidence type="ECO:0000256" key="3">
    <source>
        <dbReference type="ARBA" id="ARBA00022552"/>
    </source>
</evidence>
<evidence type="ECO:0000256" key="5">
    <source>
        <dbReference type="ARBA" id="ARBA00022723"/>
    </source>
</evidence>
<keyword evidence="8 11" id="KW-0378">Hydrolase</keyword>
<dbReference type="PATRIC" id="fig|1265861.3.peg.2196"/>
<dbReference type="Gene3D" id="3.40.1360.10">
    <property type="match status" value="1"/>
</dbReference>
<dbReference type="PANTHER" id="PTHR39156">
    <property type="entry name" value="RIBONUCLEASE M5"/>
    <property type="match status" value="1"/>
</dbReference>
<dbReference type="InterPro" id="IPR025156">
    <property type="entry name" value="RNase_M5_C"/>
</dbReference>
<dbReference type="PANTHER" id="PTHR39156:SF1">
    <property type="entry name" value="RIBONUCLEASE M5"/>
    <property type="match status" value="1"/>
</dbReference>
<keyword evidence="3 11" id="KW-0698">rRNA processing</keyword>
<dbReference type="GO" id="GO:0046872">
    <property type="term" value="F:metal ion binding"/>
    <property type="evidence" value="ECO:0007669"/>
    <property type="project" value="UniProtKB-KW"/>
</dbReference>
<dbReference type="RefSeq" id="WP_035315455.1">
    <property type="nucleotide sequence ID" value="NZ_AODH01000049.1"/>
</dbReference>
<keyword evidence="7 11" id="KW-0255">Endonuclease</keyword>
<evidence type="ECO:0000256" key="9">
    <source>
        <dbReference type="ARBA" id="ARBA00022842"/>
    </source>
</evidence>
<comment type="function">
    <text evidence="11">Required for correct processing of both the 5' and 3' ends of 5S rRNA precursor. Cleaves both sides of a double-stranded region yielding mature 5S rRNA in one step.</text>
</comment>
<evidence type="ECO:0000256" key="7">
    <source>
        <dbReference type="ARBA" id="ARBA00022759"/>
    </source>
</evidence>
<evidence type="ECO:0000256" key="8">
    <source>
        <dbReference type="ARBA" id="ARBA00022801"/>
    </source>
</evidence>
<keyword evidence="14" id="KW-0413">Isomerase</keyword>
<dbReference type="GO" id="GO:0019843">
    <property type="term" value="F:rRNA binding"/>
    <property type="evidence" value="ECO:0007669"/>
    <property type="project" value="UniProtKB-KW"/>
</dbReference>
<dbReference type="GO" id="GO:0006364">
    <property type="term" value="P:rRNA processing"/>
    <property type="evidence" value="ECO:0007669"/>
    <property type="project" value="UniProtKB-UniRule"/>
</dbReference>
<dbReference type="GO" id="GO:0016853">
    <property type="term" value="F:isomerase activity"/>
    <property type="evidence" value="ECO:0007669"/>
    <property type="project" value="UniProtKB-KW"/>
</dbReference>
<name>W7C9B5_9LIST</name>
<comment type="subcellular location">
    <subcellularLocation>
        <location evidence="11">Cytoplasm</location>
    </subcellularLocation>
</comment>
<keyword evidence="10 11" id="KW-0694">RNA-binding</keyword>
<dbReference type="Pfam" id="PF13331">
    <property type="entry name" value="DUF4093"/>
    <property type="match status" value="1"/>
</dbReference>
<dbReference type="EC" id="3.1.26.8" evidence="11 12"/>
<evidence type="ECO:0000313" key="14">
    <source>
        <dbReference type="EMBL" id="EUJ36054.1"/>
    </source>
</evidence>
<dbReference type="GO" id="GO:0043822">
    <property type="term" value="F:ribonuclease M5 activity"/>
    <property type="evidence" value="ECO:0007669"/>
    <property type="project" value="UniProtKB-UniRule"/>
</dbReference>
<dbReference type="InterPro" id="IPR006171">
    <property type="entry name" value="TOPRIM_dom"/>
</dbReference>
<gene>
    <name evidence="11" type="primary">rnmV</name>
    <name evidence="14" type="ORF">BCAMP_11160</name>
</gene>
<evidence type="ECO:0000256" key="2">
    <source>
        <dbReference type="ARBA" id="ARBA00022517"/>
    </source>
</evidence>
<dbReference type="OrthoDB" id="9791329at2"/>
<accession>W7C9B5</accession>